<evidence type="ECO:0000313" key="1">
    <source>
        <dbReference type="EMBL" id="SPF77835.1"/>
    </source>
</evidence>
<reference evidence="2" key="1">
    <citation type="submission" date="2018-03" db="EMBL/GenBank/DDBJ databases">
        <authorList>
            <person name="Rodrigo-Torres L."/>
            <person name="Arahal R. D."/>
            <person name="Lucena T."/>
        </authorList>
    </citation>
    <scope>NUCLEOTIDE SEQUENCE [LARGE SCALE GENOMIC DNA]</scope>
    <source>
        <strain evidence="2">CECT 8871</strain>
    </source>
</reference>
<dbReference type="AlphaFoldDB" id="A0A2R8APA0"/>
<dbReference type="EMBL" id="OMOJ01000001">
    <property type="protein sequence ID" value="SPF77835.1"/>
    <property type="molecule type" value="Genomic_DNA"/>
</dbReference>
<evidence type="ECO:0000313" key="2">
    <source>
        <dbReference type="Proteomes" id="UP000244904"/>
    </source>
</evidence>
<dbReference type="Proteomes" id="UP000244904">
    <property type="component" value="Unassembled WGS sequence"/>
</dbReference>
<accession>A0A2R8APA0</accession>
<keyword evidence="2" id="KW-1185">Reference proteome</keyword>
<gene>
    <name evidence="1" type="ORF">PRI8871_00421</name>
</gene>
<dbReference type="RefSeq" id="WP_181389344.1">
    <property type="nucleotide sequence ID" value="NZ_OMOJ01000001.1"/>
</dbReference>
<name>A0A2R8APA0_9RHOB</name>
<proteinExistence type="predicted"/>
<protein>
    <submittedName>
        <fullName evidence="1">Uncharacterized protein</fullName>
    </submittedName>
</protein>
<organism evidence="1 2">
    <name type="scientific">Pseudoprimorskyibacter insulae</name>
    <dbReference type="NCBI Taxonomy" id="1695997"/>
    <lineage>
        <taxon>Bacteria</taxon>
        <taxon>Pseudomonadati</taxon>
        <taxon>Pseudomonadota</taxon>
        <taxon>Alphaproteobacteria</taxon>
        <taxon>Rhodobacterales</taxon>
        <taxon>Paracoccaceae</taxon>
        <taxon>Pseudoprimorskyibacter</taxon>
    </lineage>
</organism>
<sequence>MDHSDNRSAISAQDALDILEAAFAYYSPEPQPVHQDDTNDTVQPYVEYYQAA</sequence>